<feature type="region of interest" description="Disordered" evidence="5">
    <location>
        <begin position="1"/>
        <end position="42"/>
    </location>
</feature>
<evidence type="ECO:0000256" key="5">
    <source>
        <dbReference type="SAM" id="MobiDB-lite"/>
    </source>
</evidence>
<comment type="caution">
    <text evidence="8">The sequence shown here is derived from an EMBL/GenBank/DDBJ whole genome shotgun (WGS) entry which is preliminary data.</text>
</comment>
<keyword evidence="4 6" id="KW-0472">Membrane</keyword>
<dbReference type="Pfam" id="PF03168">
    <property type="entry name" value="LEA_2"/>
    <property type="match status" value="1"/>
</dbReference>
<dbReference type="EMBL" id="SDMP01000007">
    <property type="protein sequence ID" value="RYR45762.1"/>
    <property type="molecule type" value="Genomic_DNA"/>
</dbReference>
<protein>
    <recommendedName>
        <fullName evidence="7">Late embryogenesis abundant protein LEA-2 subgroup domain-containing protein</fullName>
    </recommendedName>
</protein>
<sequence length="279" mass="30859">MADRVHPHDSPSPTVSQIDSSDAAVAPKPSLPPDGKPVPPPGTYVIKIPKDQIYRVPPPENARRFAKYTDKKSKRSYGGGGRRRCSFCCCFSWFIGVLFIIALLIGIAAGVLYLVFKPKSPHYSIDHIGIKAMNLTTAVISPEFNITVKADNPNDRIGIRYETDSSAEIFFKGVKLCDGALPAFYQPPKNITVFMTPLKGNGIKLKSEDEKALVDAQTKRQVPLNVKLVAPVKIKVGSVESWKITVKIDCDVTVDQLTVQSKILSKKCNYKLDLWLFKI</sequence>
<dbReference type="InterPro" id="IPR004864">
    <property type="entry name" value="LEA_2"/>
</dbReference>
<proteinExistence type="predicted"/>
<dbReference type="Proteomes" id="UP000289738">
    <property type="component" value="Chromosome A07"/>
</dbReference>
<dbReference type="STRING" id="3818.A0A445C4B1"/>
<keyword evidence="3 6" id="KW-1133">Transmembrane helix</keyword>
<comment type="subcellular location">
    <subcellularLocation>
        <location evidence="1">Membrane</location>
        <topology evidence="1">Single-pass membrane protein</topology>
    </subcellularLocation>
</comment>
<organism evidence="8 9">
    <name type="scientific">Arachis hypogaea</name>
    <name type="common">Peanut</name>
    <dbReference type="NCBI Taxonomy" id="3818"/>
    <lineage>
        <taxon>Eukaryota</taxon>
        <taxon>Viridiplantae</taxon>
        <taxon>Streptophyta</taxon>
        <taxon>Embryophyta</taxon>
        <taxon>Tracheophyta</taxon>
        <taxon>Spermatophyta</taxon>
        <taxon>Magnoliopsida</taxon>
        <taxon>eudicotyledons</taxon>
        <taxon>Gunneridae</taxon>
        <taxon>Pentapetalae</taxon>
        <taxon>rosids</taxon>
        <taxon>fabids</taxon>
        <taxon>Fabales</taxon>
        <taxon>Fabaceae</taxon>
        <taxon>Papilionoideae</taxon>
        <taxon>50 kb inversion clade</taxon>
        <taxon>dalbergioids sensu lato</taxon>
        <taxon>Dalbergieae</taxon>
        <taxon>Pterocarpus clade</taxon>
        <taxon>Arachis</taxon>
    </lineage>
</organism>
<evidence type="ECO:0000256" key="3">
    <source>
        <dbReference type="ARBA" id="ARBA00022989"/>
    </source>
</evidence>
<dbReference type="AlphaFoldDB" id="A0A445C4B1"/>
<dbReference type="GO" id="GO:0005886">
    <property type="term" value="C:plasma membrane"/>
    <property type="evidence" value="ECO:0007669"/>
    <property type="project" value="TreeGrafter"/>
</dbReference>
<evidence type="ECO:0000256" key="6">
    <source>
        <dbReference type="SAM" id="Phobius"/>
    </source>
</evidence>
<evidence type="ECO:0000256" key="4">
    <source>
        <dbReference type="ARBA" id="ARBA00023136"/>
    </source>
</evidence>
<dbReference type="PANTHER" id="PTHR31234:SF72">
    <property type="entry name" value="NDR1_HIN1-LIKE PROTEIN 6"/>
    <property type="match status" value="1"/>
</dbReference>
<feature type="compositionally biased region" description="Polar residues" evidence="5">
    <location>
        <begin position="11"/>
        <end position="20"/>
    </location>
</feature>
<accession>A0A445C4B1</accession>
<evidence type="ECO:0000313" key="9">
    <source>
        <dbReference type="Proteomes" id="UP000289738"/>
    </source>
</evidence>
<keyword evidence="9" id="KW-1185">Reference proteome</keyword>
<evidence type="ECO:0000313" key="8">
    <source>
        <dbReference type="EMBL" id="RYR45762.1"/>
    </source>
</evidence>
<feature type="domain" description="Late embryogenesis abundant protein LEA-2 subgroup" evidence="7">
    <location>
        <begin position="147"/>
        <end position="250"/>
    </location>
</feature>
<dbReference type="PANTHER" id="PTHR31234">
    <property type="entry name" value="LATE EMBRYOGENESIS ABUNDANT (LEA) HYDROXYPROLINE-RICH GLYCOPROTEIN FAMILY"/>
    <property type="match status" value="1"/>
</dbReference>
<dbReference type="GO" id="GO:0098542">
    <property type="term" value="P:defense response to other organism"/>
    <property type="evidence" value="ECO:0007669"/>
    <property type="project" value="InterPro"/>
</dbReference>
<gene>
    <name evidence="8" type="ORF">Ahy_A07g031560</name>
</gene>
<feature type="compositionally biased region" description="Pro residues" evidence="5">
    <location>
        <begin position="29"/>
        <end position="42"/>
    </location>
</feature>
<evidence type="ECO:0000256" key="2">
    <source>
        <dbReference type="ARBA" id="ARBA00022692"/>
    </source>
</evidence>
<feature type="transmembrane region" description="Helical" evidence="6">
    <location>
        <begin position="91"/>
        <end position="116"/>
    </location>
</feature>
<evidence type="ECO:0000256" key="1">
    <source>
        <dbReference type="ARBA" id="ARBA00004167"/>
    </source>
</evidence>
<name>A0A445C4B1_ARAHY</name>
<dbReference type="InterPro" id="IPR044839">
    <property type="entry name" value="NDR1-like"/>
</dbReference>
<keyword evidence="2 6" id="KW-0812">Transmembrane</keyword>
<dbReference type="Gramene" id="arahy.Tifrunner.gnm2.ann2.Ah07g062300.1">
    <property type="protein sequence ID" value="arahy.Tifrunner.gnm2.ann2.Ah07g062300.1-CDS-1"/>
    <property type="gene ID" value="arahy.Tifrunner.gnm2.ann2.Ah07g062300"/>
</dbReference>
<evidence type="ECO:0000259" key="7">
    <source>
        <dbReference type="Pfam" id="PF03168"/>
    </source>
</evidence>
<reference evidence="8 9" key="1">
    <citation type="submission" date="2019-01" db="EMBL/GenBank/DDBJ databases">
        <title>Sequencing of cultivated peanut Arachis hypogaea provides insights into genome evolution and oil improvement.</title>
        <authorList>
            <person name="Chen X."/>
        </authorList>
    </citation>
    <scope>NUCLEOTIDE SEQUENCE [LARGE SCALE GENOMIC DNA]</scope>
    <source>
        <strain evidence="9">cv. Fuhuasheng</strain>
        <tissue evidence="8">Leaves</tissue>
    </source>
</reference>